<name>A0ABY1QIF0_9BURK</name>
<dbReference type="Proteomes" id="UP001158049">
    <property type="component" value="Unassembled WGS sequence"/>
</dbReference>
<protein>
    <recommendedName>
        <fullName evidence="3">TubC N-terminal docking domain-containing protein</fullName>
    </recommendedName>
</protein>
<evidence type="ECO:0008006" key="3">
    <source>
        <dbReference type="Google" id="ProtNLM"/>
    </source>
</evidence>
<accession>A0ABY1QIF0</accession>
<organism evidence="1 2">
    <name type="scientific">Noviherbaspirillum suwonense</name>
    <dbReference type="NCBI Taxonomy" id="1224511"/>
    <lineage>
        <taxon>Bacteria</taxon>
        <taxon>Pseudomonadati</taxon>
        <taxon>Pseudomonadota</taxon>
        <taxon>Betaproteobacteria</taxon>
        <taxon>Burkholderiales</taxon>
        <taxon>Oxalobacteraceae</taxon>
        <taxon>Noviherbaspirillum</taxon>
    </lineage>
</organism>
<gene>
    <name evidence="1" type="ORF">SAMN06295970_11783</name>
</gene>
<evidence type="ECO:0000313" key="2">
    <source>
        <dbReference type="Proteomes" id="UP001158049"/>
    </source>
</evidence>
<reference evidence="1 2" key="1">
    <citation type="submission" date="2017-05" db="EMBL/GenBank/DDBJ databases">
        <authorList>
            <person name="Varghese N."/>
            <person name="Submissions S."/>
        </authorList>
    </citation>
    <scope>NUCLEOTIDE SEQUENCE [LARGE SCALE GENOMIC DNA]</scope>
    <source>
        <strain evidence="1 2">DSM 26001</strain>
    </source>
</reference>
<comment type="caution">
    <text evidence="1">The sequence shown here is derived from an EMBL/GenBank/DDBJ whole genome shotgun (WGS) entry which is preliminary data.</text>
</comment>
<keyword evidence="2" id="KW-1185">Reference proteome</keyword>
<sequence length="103" mass="11841">MLDILTDTKARLDKLDLEEGDTLVVTVPEKLSAEKRMQYVQLMRRSLPAGVKCLIIDGGTTLERLKREHEAKVDSAAYRDAFGPKVERPGKVAWWQRWMRKDA</sequence>
<evidence type="ECO:0000313" key="1">
    <source>
        <dbReference type="EMBL" id="SMP71883.1"/>
    </source>
</evidence>
<dbReference type="EMBL" id="FXUL01000017">
    <property type="protein sequence ID" value="SMP71883.1"/>
    <property type="molecule type" value="Genomic_DNA"/>
</dbReference>
<dbReference type="RefSeq" id="WP_283443981.1">
    <property type="nucleotide sequence ID" value="NZ_FXUL01000017.1"/>
</dbReference>
<proteinExistence type="predicted"/>